<feature type="compositionally biased region" description="Basic and acidic residues" evidence="18">
    <location>
        <begin position="200"/>
        <end position="209"/>
    </location>
</feature>
<dbReference type="InterPro" id="IPR001806">
    <property type="entry name" value="Small_GTPase"/>
</dbReference>
<keyword evidence="14" id="KW-0636">Prenylation</keyword>
<evidence type="ECO:0000256" key="15">
    <source>
        <dbReference type="ARBA" id="ARBA00048048"/>
    </source>
</evidence>
<dbReference type="Gene3D" id="3.40.50.300">
    <property type="entry name" value="P-loop containing nucleotide triphosphate hydrolases"/>
    <property type="match status" value="1"/>
</dbReference>
<dbReference type="PROSITE" id="PS51421">
    <property type="entry name" value="RAS"/>
    <property type="match status" value="1"/>
</dbReference>
<evidence type="ECO:0000256" key="18">
    <source>
        <dbReference type="SAM" id="MobiDB-lite"/>
    </source>
</evidence>
<keyword evidence="11 17" id="KW-0472">Membrane</keyword>
<keyword evidence="21" id="KW-1185">Reference proteome</keyword>
<evidence type="ECO:0000256" key="14">
    <source>
        <dbReference type="ARBA" id="ARBA00023289"/>
    </source>
</evidence>
<comment type="caution">
    <text evidence="20">The sequence shown here is derived from an EMBL/GenBank/DDBJ whole genome shotgun (WGS) entry which is preliminary data.</text>
</comment>
<feature type="transmembrane region" description="Helical" evidence="17">
    <location>
        <begin position="335"/>
        <end position="357"/>
    </location>
</feature>
<feature type="region of interest" description="Disordered" evidence="18">
    <location>
        <begin position="172"/>
        <end position="232"/>
    </location>
</feature>
<dbReference type="FunFam" id="3.40.50.300:FF:000631">
    <property type="entry name" value="Ras small monomeric GTPase"/>
    <property type="match status" value="1"/>
</dbReference>
<keyword evidence="4" id="KW-1003">Cell membrane</keyword>
<dbReference type="SMART" id="SM00176">
    <property type="entry name" value="RAN"/>
    <property type="match status" value="1"/>
</dbReference>
<evidence type="ECO:0000259" key="19">
    <source>
        <dbReference type="Pfam" id="PF01529"/>
    </source>
</evidence>
<dbReference type="InterPro" id="IPR027417">
    <property type="entry name" value="P-loop_NTPase"/>
</dbReference>
<dbReference type="NCBIfam" id="TIGR00231">
    <property type="entry name" value="small_GTP"/>
    <property type="match status" value="1"/>
</dbReference>
<name>A0A4V4NG92_9ASCO</name>
<evidence type="ECO:0000256" key="5">
    <source>
        <dbReference type="ARBA" id="ARBA00022481"/>
    </source>
</evidence>
<evidence type="ECO:0000256" key="13">
    <source>
        <dbReference type="ARBA" id="ARBA00023288"/>
    </source>
</evidence>
<dbReference type="SMART" id="SM00174">
    <property type="entry name" value="RHO"/>
    <property type="match status" value="1"/>
</dbReference>
<dbReference type="PROSITE" id="PS50216">
    <property type="entry name" value="DHHC"/>
    <property type="match status" value="1"/>
</dbReference>
<feature type="compositionally biased region" description="Low complexity" evidence="18">
    <location>
        <begin position="222"/>
        <end position="232"/>
    </location>
</feature>
<reference evidence="20 21" key="1">
    <citation type="journal article" date="2019" name="Front. Genet.">
        <title>Whole-Genome Sequencing of the Opportunistic Yeast Pathogen Candida inconspicua Uncovers Its Hybrid Origin.</title>
        <authorList>
            <person name="Mixao V."/>
            <person name="Hansen A.P."/>
            <person name="Saus E."/>
            <person name="Boekhout T."/>
            <person name="Lass-Florl C."/>
            <person name="Gabaldon T."/>
        </authorList>
    </citation>
    <scope>NUCLEOTIDE SEQUENCE [LARGE SCALE GENOMIC DNA]</scope>
    <source>
        <strain evidence="20 21">CBS 180</strain>
    </source>
</reference>
<dbReference type="GO" id="GO:2000114">
    <property type="term" value="P:regulation of establishment of cell polarity"/>
    <property type="evidence" value="ECO:0007669"/>
    <property type="project" value="UniProtKB-ARBA"/>
</dbReference>
<comment type="domain">
    <text evidence="17">The DHHC domain is required for palmitoyltransferase activity.</text>
</comment>
<feature type="transmembrane region" description="Helical" evidence="17">
    <location>
        <begin position="302"/>
        <end position="323"/>
    </location>
</feature>
<evidence type="ECO:0000313" key="21">
    <source>
        <dbReference type="Proteomes" id="UP000307173"/>
    </source>
</evidence>
<dbReference type="EMBL" id="SELW01000047">
    <property type="protein sequence ID" value="TID31120.1"/>
    <property type="molecule type" value="Genomic_DNA"/>
</dbReference>
<dbReference type="GO" id="GO:0007165">
    <property type="term" value="P:signal transduction"/>
    <property type="evidence" value="ECO:0007669"/>
    <property type="project" value="InterPro"/>
</dbReference>
<evidence type="ECO:0000256" key="9">
    <source>
        <dbReference type="ARBA" id="ARBA00022989"/>
    </source>
</evidence>
<keyword evidence="9 17" id="KW-1133">Transmembrane helix</keyword>
<dbReference type="STRING" id="52247.A0A4V4NG92"/>
<evidence type="ECO:0000256" key="11">
    <source>
        <dbReference type="ARBA" id="ARBA00023136"/>
    </source>
</evidence>
<dbReference type="Pfam" id="PF01529">
    <property type="entry name" value="DHHC"/>
    <property type="match status" value="1"/>
</dbReference>
<dbReference type="SMART" id="SM00173">
    <property type="entry name" value="RAS"/>
    <property type="match status" value="1"/>
</dbReference>
<evidence type="ECO:0000313" key="20">
    <source>
        <dbReference type="EMBL" id="TID31120.1"/>
    </source>
</evidence>
<dbReference type="Pfam" id="PF00071">
    <property type="entry name" value="Ras"/>
    <property type="match status" value="1"/>
</dbReference>
<dbReference type="InterPro" id="IPR005225">
    <property type="entry name" value="Small_GTP-bd"/>
</dbReference>
<accession>A0A4V4NG92</accession>
<dbReference type="PRINTS" id="PR00449">
    <property type="entry name" value="RASTRNSFRMNG"/>
</dbReference>
<dbReference type="Proteomes" id="UP000307173">
    <property type="component" value="Unassembled WGS sequence"/>
</dbReference>
<dbReference type="GO" id="GO:0019706">
    <property type="term" value="F:protein-cysteine S-palmitoyltransferase activity"/>
    <property type="evidence" value="ECO:0007669"/>
    <property type="project" value="UniProtKB-EC"/>
</dbReference>
<feature type="domain" description="Palmitoyltransferase DHHC" evidence="19">
    <location>
        <begin position="390"/>
        <end position="424"/>
    </location>
</feature>
<keyword evidence="13" id="KW-0449">Lipoprotein</keyword>
<comment type="catalytic activity">
    <reaction evidence="16">
        <text>GTP + H2O = GDP + phosphate + H(+)</text>
        <dbReference type="Rhea" id="RHEA:19669"/>
        <dbReference type="ChEBI" id="CHEBI:15377"/>
        <dbReference type="ChEBI" id="CHEBI:15378"/>
        <dbReference type="ChEBI" id="CHEBI:37565"/>
        <dbReference type="ChEBI" id="CHEBI:43474"/>
        <dbReference type="ChEBI" id="CHEBI:58189"/>
        <dbReference type="EC" id="3.6.5.2"/>
    </reaction>
</comment>
<keyword evidence="12" id="KW-0564">Palmitate</keyword>
<organism evidence="20 21">
    <name type="scientific">Pichia inconspicua</name>
    <dbReference type="NCBI Taxonomy" id="52247"/>
    <lineage>
        <taxon>Eukaryota</taxon>
        <taxon>Fungi</taxon>
        <taxon>Dikarya</taxon>
        <taxon>Ascomycota</taxon>
        <taxon>Saccharomycotina</taxon>
        <taxon>Pichiomycetes</taxon>
        <taxon>Pichiales</taxon>
        <taxon>Pichiaceae</taxon>
        <taxon>Pichia</taxon>
    </lineage>
</organism>
<evidence type="ECO:0000256" key="10">
    <source>
        <dbReference type="ARBA" id="ARBA00023134"/>
    </source>
</evidence>
<comment type="catalytic activity">
    <reaction evidence="15 17">
        <text>L-cysteinyl-[protein] + hexadecanoyl-CoA = S-hexadecanoyl-L-cysteinyl-[protein] + CoA</text>
        <dbReference type="Rhea" id="RHEA:36683"/>
        <dbReference type="Rhea" id="RHEA-COMP:10131"/>
        <dbReference type="Rhea" id="RHEA-COMP:11032"/>
        <dbReference type="ChEBI" id="CHEBI:29950"/>
        <dbReference type="ChEBI" id="CHEBI:57287"/>
        <dbReference type="ChEBI" id="CHEBI:57379"/>
        <dbReference type="ChEBI" id="CHEBI:74151"/>
        <dbReference type="EC" id="2.3.1.225"/>
    </reaction>
</comment>
<evidence type="ECO:0000256" key="4">
    <source>
        <dbReference type="ARBA" id="ARBA00022475"/>
    </source>
</evidence>
<dbReference type="SMART" id="SM00175">
    <property type="entry name" value="RAB"/>
    <property type="match status" value="1"/>
</dbReference>
<dbReference type="SUPFAM" id="SSF52540">
    <property type="entry name" value="P-loop containing nucleoside triphosphate hydrolases"/>
    <property type="match status" value="1"/>
</dbReference>
<dbReference type="PROSITE" id="PS51420">
    <property type="entry name" value="RHO"/>
    <property type="match status" value="1"/>
</dbReference>
<comment type="similarity">
    <text evidence="17">Belongs to the DHHC palmitoyltransferase family.</text>
</comment>
<dbReference type="InterPro" id="IPR020849">
    <property type="entry name" value="Small_GTPase_Ras-type"/>
</dbReference>
<sequence>MRVVLGAGGVGKSCLTVQFVQGIYIDVYDPTIEDSYSKEIEVDERPCNLEILDTAGVAQFTAMRELYIKNGQGFILVYSVTDKKSLEELRAIREQISRIKGSSNVPMVLVGNKCDLTEERELQPEDGIKLSTEWNKVPFYETSALLRMNVDDAFVDVVRQIIRKEVLQQQTEDTIQEQTVHKPQQSVSSKRRSILTMSGLKHEEPETQPRKIRQNPSPPPQNQQTTSKTQPSSESGCLIAIFALFGDLPSSRNTTLRKLYFYVTVDLAKSLTHFSKWLDLFIFNGKLTSSESIQKLRWVSGWSIPVFYLTILTMSLNMFYKYTFQQIKTLGGSNLMHYSLITPIILTNYTSFLLAVLSDPGYIDSATISQNNRLNVKSKFPHDELIYASSKDCTTCKSEKIPRSKHCSSCNRCVLMFDHHWVTTNEMAKWDYINYLIRNHLMYKFSSELGDSVFLILSDERINGNLKFIELRSGRPFISMIGGELMEIKGWTELENIYDKGFMNNFLERIFPSSL</sequence>
<evidence type="ECO:0000256" key="3">
    <source>
        <dbReference type="ARBA" id="ARBA00008344"/>
    </source>
</evidence>
<evidence type="ECO:0000256" key="7">
    <source>
        <dbReference type="ARBA" id="ARBA00022741"/>
    </source>
</evidence>
<dbReference type="PANTHER" id="PTHR24070">
    <property type="entry name" value="RAS, DI-RAS, AND RHEB FAMILY MEMBERS OF SMALL GTPASE SUPERFAMILY"/>
    <property type="match status" value="1"/>
</dbReference>
<keyword evidence="10" id="KW-0342">GTP-binding</keyword>
<keyword evidence="5" id="KW-0488">Methylation</keyword>
<dbReference type="EC" id="2.3.1.225" evidence="17"/>
<evidence type="ECO:0000256" key="17">
    <source>
        <dbReference type="RuleBase" id="RU079119"/>
    </source>
</evidence>
<dbReference type="AlphaFoldDB" id="A0A4V4NG92"/>
<dbReference type="GO" id="GO:0005525">
    <property type="term" value="F:GTP binding"/>
    <property type="evidence" value="ECO:0007669"/>
    <property type="project" value="UniProtKB-KW"/>
</dbReference>
<evidence type="ECO:0000256" key="1">
    <source>
        <dbReference type="ARBA" id="ARBA00004141"/>
    </source>
</evidence>
<keyword evidence="7" id="KW-0547">Nucleotide-binding</keyword>
<keyword evidence="8" id="KW-0378">Hydrolase</keyword>
<keyword evidence="17" id="KW-0808">Transferase</keyword>
<evidence type="ECO:0000256" key="2">
    <source>
        <dbReference type="ARBA" id="ARBA00004342"/>
    </source>
</evidence>
<gene>
    <name evidence="20" type="ORF">CANINC_000272</name>
</gene>
<evidence type="ECO:0000256" key="6">
    <source>
        <dbReference type="ARBA" id="ARBA00022692"/>
    </source>
</evidence>
<evidence type="ECO:0000256" key="8">
    <source>
        <dbReference type="ARBA" id="ARBA00022801"/>
    </source>
</evidence>
<evidence type="ECO:0000256" key="12">
    <source>
        <dbReference type="ARBA" id="ARBA00023139"/>
    </source>
</evidence>
<proteinExistence type="inferred from homology"/>
<dbReference type="OrthoDB" id="5976022at2759"/>
<evidence type="ECO:0000256" key="16">
    <source>
        <dbReference type="ARBA" id="ARBA00048098"/>
    </source>
</evidence>
<dbReference type="GO" id="GO:0005886">
    <property type="term" value="C:plasma membrane"/>
    <property type="evidence" value="ECO:0007669"/>
    <property type="project" value="UniProtKB-SubCell"/>
</dbReference>
<comment type="subcellular location">
    <subcellularLocation>
        <location evidence="2">Cell membrane</location>
        <topology evidence="2">Lipid-anchor</topology>
        <orientation evidence="2">Cytoplasmic side</orientation>
    </subcellularLocation>
    <subcellularLocation>
        <location evidence="1">Membrane</location>
        <topology evidence="1">Multi-pass membrane protein</topology>
    </subcellularLocation>
</comment>
<dbReference type="PROSITE" id="PS51419">
    <property type="entry name" value="RAB"/>
    <property type="match status" value="1"/>
</dbReference>
<protein>
    <recommendedName>
        <fullName evidence="17">Palmitoyltransferase</fullName>
        <ecNumber evidence="17">2.3.1.225</ecNumber>
    </recommendedName>
</protein>
<keyword evidence="17" id="KW-0012">Acyltransferase</keyword>
<keyword evidence="6 17" id="KW-0812">Transmembrane</keyword>
<dbReference type="InterPro" id="IPR001594">
    <property type="entry name" value="Palmitoyltrfase_DHHC"/>
</dbReference>
<comment type="similarity">
    <text evidence="3">Belongs to the small GTPase superfamily. Ras family.</text>
</comment>
<dbReference type="GO" id="GO:0003925">
    <property type="term" value="F:G protein activity"/>
    <property type="evidence" value="ECO:0007669"/>
    <property type="project" value="UniProtKB-EC"/>
</dbReference>